<accession>A0A0U5H9V6</accession>
<name>A0A0U5H9V6_9EURY</name>
<organism evidence="1 2">
    <name type="scientific">Halobacterium hubeiense</name>
    <dbReference type="NCBI Taxonomy" id="1407499"/>
    <lineage>
        <taxon>Archaea</taxon>
        <taxon>Methanobacteriati</taxon>
        <taxon>Methanobacteriota</taxon>
        <taxon>Stenosarchaea group</taxon>
        <taxon>Halobacteria</taxon>
        <taxon>Halobacteriales</taxon>
        <taxon>Halobacteriaceae</taxon>
        <taxon>Halobacterium</taxon>
    </lineage>
</organism>
<keyword evidence="2" id="KW-1185">Reference proteome</keyword>
<dbReference type="GeneID" id="26660550"/>
<reference evidence="2" key="1">
    <citation type="journal article" date="2016" name="Environ. Microbiol.">
        <title>The complete genome of a viable archaeum isolated from 123-million-year-old rock salt.</title>
        <authorList>
            <person name="Jaakkola S.T."/>
            <person name="Pfeiffer F."/>
            <person name="Ravantti J.J."/>
            <person name="Guo Q."/>
            <person name="Liu Y."/>
            <person name="Chen X."/>
            <person name="Ma H."/>
            <person name="Yang C."/>
            <person name="Oksanen H.M."/>
            <person name="Bamford D.H."/>
        </authorList>
    </citation>
    <scope>NUCLEOTIDE SEQUENCE</scope>
    <source>
        <strain evidence="2">JI20-1</strain>
        <plasmid evidence="2">Plasmid pSTJ001</plasmid>
    </source>
</reference>
<dbReference type="RefSeq" id="WP_157534018.1">
    <property type="nucleotide sequence ID" value="NZ_LN831303.1"/>
</dbReference>
<sequence>MSENVITLSGPYKGIETSIEACASEFRETSPQLHEACSDHTESVVSKISSDDTVVPGSELADDAELTAFQQFIEKQHTEYWFADLNGRGSDLDLEWSSFKTAIRLHAEHTYLNAFNAYMTASETFSRIEQSRQETKSLLEDTKSRLQQGRLEPESEEQESIQSLFADLKELVSETTEDLEAAKTAVVRAHAYYTIADCYRDEYDLDPAQFSYVSLGDDADWFLEDLRHRRSRSETRVRWIRKDYSKLANTLQDE</sequence>
<dbReference type="EMBL" id="LN831303">
    <property type="protein sequence ID" value="CQH63953.1"/>
    <property type="molecule type" value="Genomic_DNA"/>
</dbReference>
<evidence type="ECO:0000313" key="2">
    <source>
        <dbReference type="Proteomes" id="UP000066737"/>
    </source>
</evidence>
<evidence type="ECO:0000313" key="1">
    <source>
        <dbReference type="EMBL" id="CQH63953.1"/>
    </source>
</evidence>
<proteinExistence type="predicted"/>
<protein>
    <submittedName>
        <fullName evidence="1">Uncharacterized protein</fullName>
    </submittedName>
</protein>
<dbReference type="KEGG" id="hhb:Hhub_4237"/>
<gene>
    <name evidence="1" type="ORF">HHUB_4237</name>
</gene>
<dbReference type="OrthoDB" id="382688at2157"/>
<geneLocation type="plasmid" evidence="2">
    <name>pSTJ001</name>
</geneLocation>
<dbReference type="AlphaFoldDB" id="A0A0U5H9V6"/>
<dbReference type="Proteomes" id="UP000066737">
    <property type="component" value="Plasmid pSTJ001"/>
</dbReference>